<feature type="transmembrane region" description="Helical" evidence="1">
    <location>
        <begin position="30"/>
        <end position="51"/>
    </location>
</feature>
<feature type="transmembrane region" description="Helical" evidence="1">
    <location>
        <begin position="146"/>
        <end position="167"/>
    </location>
</feature>
<gene>
    <name evidence="2" type="ORF">C8N44_10889</name>
</gene>
<feature type="transmembrane region" description="Helical" evidence="1">
    <location>
        <begin position="95"/>
        <end position="113"/>
    </location>
</feature>
<evidence type="ECO:0000313" key="2">
    <source>
        <dbReference type="EMBL" id="PTX48811.1"/>
    </source>
</evidence>
<evidence type="ECO:0000256" key="1">
    <source>
        <dbReference type="SAM" id="Phobius"/>
    </source>
</evidence>
<comment type="caution">
    <text evidence="2">The sequence shown here is derived from an EMBL/GenBank/DDBJ whole genome shotgun (WGS) entry which is preliminary data.</text>
</comment>
<sequence>MRGLAVGLLLVLGQTGFIAASDGITKFIAGQFAAPQLFTLSSAMILVAMLARGRAGREALRTRCPRVMGLRSGLTVMASLAFFQAFRVLPLADVFLFIAMIPLVSAALSGPFLNETPRPLAWIALMMGTVGLLAMAPGGLTGFQGGHAWAALAAVCGSGSLLAGRHIGRIEKAPMAQVFWPNLALLVAMGVALPFVWQPMGVADLLWIAAYSAALFAARYLVAEALRLLPAHLVTPLMNLQFLWMVAIGWLVFAEIPATGTVVGVTLITASGLWLVFEEHRARLAEARA</sequence>
<feature type="transmembrane region" description="Helical" evidence="1">
    <location>
        <begin position="259"/>
        <end position="277"/>
    </location>
</feature>
<keyword evidence="1" id="KW-0472">Membrane</keyword>
<dbReference type="PANTHER" id="PTHR22911">
    <property type="entry name" value="ACYL-MALONYL CONDENSING ENZYME-RELATED"/>
    <property type="match status" value="1"/>
</dbReference>
<feature type="transmembrane region" description="Helical" evidence="1">
    <location>
        <begin position="120"/>
        <end position="140"/>
    </location>
</feature>
<organism evidence="2 3">
    <name type="scientific">Allosediminivita pacifica</name>
    <dbReference type="NCBI Taxonomy" id="1267769"/>
    <lineage>
        <taxon>Bacteria</taxon>
        <taxon>Pseudomonadati</taxon>
        <taxon>Pseudomonadota</taxon>
        <taxon>Alphaproteobacteria</taxon>
        <taxon>Rhodobacterales</taxon>
        <taxon>Paracoccaceae</taxon>
        <taxon>Allosediminivita</taxon>
    </lineage>
</organism>
<dbReference type="GO" id="GO:0016020">
    <property type="term" value="C:membrane"/>
    <property type="evidence" value="ECO:0007669"/>
    <property type="project" value="TreeGrafter"/>
</dbReference>
<dbReference type="SUPFAM" id="SSF103481">
    <property type="entry name" value="Multidrug resistance efflux transporter EmrE"/>
    <property type="match status" value="2"/>
</dbReference>
<evidence type="ECO:0000313" key="3">
    <source>
        <dbReference type="Proteomes" id="UP000244069"/>
    </source>
</evidence>
<accession>A0A2T6AYC3</accession>
<dbReference type="InterPro" id="IPR037185">
    <property type="entry name" value="EmrE-like"/>
</dbReference>
<reference evidence="2 3" key="1">
    <citation type="submission" date="2018-04" db="EMBL/GenBank/DDBJ databases">
        <title>Genomic Encyclopedia of Archaeal and Bacterial Type Strains, Phase II (KMG-II): from individual species to whole genera.</title>
        <authorList>
            <person name="Goeker M."/>
        </authorList>
    </citation>
    <scope>NUCLEOTIDE SEQUENCE [LARGE SCALE GENOMIC DNA]</scope>
    <source>
        <strain evidence="2 3">DSM 29329</strain>
    </source>
</reference>
<keyword evidence="3" id="KW-1185">Reference proteome</keyword>
<dbReference type="AlphaFoldDB" id="A0A2T6AYC3"/>
<proteinExistence type="predicted"/>
<feature type="transmembrane region" description="Helical" evidence="1">
    <location>
        <begin position="203"/>
        <end position="222"/>
    </location>
</feature>
<keyword evidence="1" id="KW-0812">Transmembrane</keyword>
<dbReference type="RefSeq" id="WP_107975678.1">
    <property type="nucleotide sequence ID" value="NZ_BMEZ01000009.1"/>
</dbReference>
<feature type="transmembrane region" description="Helical" evidence="1">
    <location>
        <begin position="234"/>
        <end position="253"/>
    </location>
</feature>
<dbReference type="PANTHER" id="PTHR22911:SF103">
    <property type="entry name" value="BLR2811 PROTEIN"/>
    <property type="match status" value="1"/>
</dbReference>
<feature type="transmembrane region" description="Helical" evidence="1">
    <location>
        <begin position="179"/>
        <end position="197"/>
    </location>
</feature>
<dbReference type="Proteomes" id="UP000244069">
    <property type="component" value="Unassembled WGS sequence"/>
</dbReference>
<name>A0A2T6AYC3_9RHOB</name>
<dbReference type="EMBL" id="QBKN01000008">
    <property type="protein sequence ID" value="PTX48811.1"/>
    <property type="molecule type" value="Genomic_DNA"/>
</dbReference>
<protein>
    <submittedName>
        <fullName evidence="2">S-adenosylmethionine uptake transporter</fullName>
    </submittedName>
</protein>
<feature type="transmembrane region" description="Helical" evidence="1">
    <location>
        <begin position="72"/>
        <end position="89"/>
    </location>
</feature>
<dbReference type="OrthoDB" id="7818056at2"/>
<keyword evidence="1" id="KW-1133">Transmembrane helix</keyword>